<dbReference type="AlphaFoldDB" id="A0A2T5EPK9"/>
<reference evidence="1 2" key="1">
    <citation type="submission" date="2017-11" db="EMBL/GenBank/DDBJ databases">
        <title>Population delineation of vibrios coincides with oyster pathogenicity.</title>
        <authorList>
            <person name="Bruto M."/>
            <person name="Labreuche Y."/>
            <person name="James A."/>
            <person name="Piel D."/>
            <person name="Chenivesse S."/>
            <person name="Petton B."/>
            <person name="Polz M.F."/>
            <person name="Le Roux F."/>
        </authorList>
    </citation>
    <scope>NUCLEOTIDE SEQUENCE [LARGE SCALE GENOMIC DNA]</scope>
    <source>
        <strain evidence="1 2">FF_144</strain>
    </source>
</reference>
<evidence type="ECO:0000313" key="1">
    <source>
        <dbReference type="EMBL" id="PTP23528.1"/>
    </source>
</evidence>
<organism evidence="1 2">
    <name type="scientific">Vibrio splendidus</name>
    <dbReference type="NCBI Taxonomy" id="29497"/>
    <lineage>
        <taxon>Bacteria</taxon>
        <taxon>Pseudomonadati</taxon>
        <taxon>Pseudomonadota</taxon>
        <taxon>Gammaproteobacteria</taxon>
        <taxon>Vibrionales</taxon>
        <taxon>Vibrionaceae</taxon>
        <taxon>Vibrio</taxon>
    </lineage>
</organism>
<name>A0A2T5EPK9_VIBSP</name>
<gene>
    <name evidence="1" type="ORF">CWO07_22860</name>
</gene>
<dbReference type="RefSeq" id="WP_108188300.1">
    <property type="nucleotide sequence ID" value="NZ_PIFK01000070.1"/>
</dbReference>
<sequence>MEQANETLPGEQGEQVELDDWGDFGSVIHQLEEQEKTDSDLVGLTEPTETVTEDKTEAMAGLLNILFALTEQATSIISGVEFEFDGKGKQAVMDAAEPVFAKHGSTLMGVFGDYIEEATLLLAVLGLIYASKKQLVMLQQSKEVDGEKNEAPSPTEPR</sequence>
<comment type="caution">
    <text evidence="1">The sequence shown here is derived from an EMBL/GenBank/DDBJ whole genome shotgun (WGS) entry which is preliminary data.</text>
</comment>
<evidence type="ECO:0000313" key="2">
    <source>
        <dbReference type="Proteomes" id="UP000244197"/>
    </source>
</evidence>
<accession>A0A2T5EPK9</accession>
<proteinExistence type="predicted"/>
<dbReference type="EMBL" id="PIFK01000070">
    <property type="protein sequence ID" value="PTP23528.1"/>
    <property type="molecule type" value="Genomic_DNA"/>
</dbReference>
<protein>
    <submittedName>
        <fullName evidence="1">Uncharacterized protein</fullName>
    </submittedName>
</protein>
<dbReference type="Proteomes" id="UP000244197">
    <property type="component" value="Unassembled WGS sequence"/>
</dbReference>